<dbReference type="InterPro" id="IPR026847">
    <property type="entry name" value="VPS13"/>
</dbReference>
<evidence type="ECO:0000313" key="5">
    <source>
        <dbReference type="RefSeq" id="XP_012575498.2"/>
    </source>
</evidence>
<dbReference type="PANTHER" id="PTHR16166:SF143">
    <property type="entry name" value="PROTEIN SORTING-ASSOCIATED PROTEIN, PUTATIVE (DUF1162)-RELATED"/>
    <property type="match status" value="1"/>
</dbReference>
<dbReference type="GeneID" id="101507269"/>
<dbReference type="RefSeq" id="XP_012575496.2">
    <property type="nucleotide sequence ID" value="XM_012720042.2"/>
</dbReference>
<dbReference type="AlphaFoldDB" id="A0A1S3EI20"/>
<evidence type="ECO:0000313" key="8">
    <source>
        <dbReference type="RefSeq" id="XP_027186441.1"/>
    </source>
</evidence>
<organism evidence="1 4">
    <name type="scientific">Cicer arietinum</name>
    <name type="common">Chickpea</name>
    <name type="synonym">Garbanzo</name>
    <dbReference type="NCBI Taxonomy" id="3827"/>
    <lineage>
        <taxon>Eukaryota</taxon>
        <taxon>Viridiplantae</taxon>
        <taxon>Streptophyta</taxon>
        <taxon>Embryophyta</taxon>
        <taxon>Tracheophyta</taxon>
        <taxon>Spermatophyta</taxon>
        <taxon>Magnoliopsida</taxon>
        <taxon>eudicotyledons</taxon>
        <taxon>Gunneridae</taxon>
        <taxon>Pentapetalae</taxon>
        <taxon>rosids</taxon>
        <taxon>fabids</taxon>
        <taxon>Fabales</taxon>
        <taxon>Fabaceae</taxon>
        <taxon>Papilionoideae</taxon>
        <taxon>50 kb inversion clade</taxon>
        <taxon>NPAAA clade</taxon>
        <taxon>Hologalegina</taxon>
        <taxon>IRL clade</taxon>
        <taxon>Cicereae</taxon>
        <taxon>Cicer</taxon>
    </lineage>
</organism>
<dbReference type="KEGG" id="cam:101507269"/>
<dbReference type="RefSeq" id="XP_027186441.1">
    <property type="nucleotide sequence ID" value="XM_027330640.1"/>
</dbReference>
<dbReference type="PaxDb" id="3827-XP_004514744.1"/>
<dbReference type="Proteomes" id="UP000087171">
    <property type="component" value="Unplaced"/>
</dbReference>
<dbReference type="PANTHER" id="PTHR16166">
    <property type="entry name" value="VACUOLAR PROTEIN SORTING-ASSOCIATED PROTEIN VPS13"/>
    <property type="match status" value="1"/>
</dbReference>
<dbReference type="RefSeq" id="XP_012575497.2">
    <property type="nucleotide sequence ID" value="XM_012720043.2"/>
</dbReference>
<evidence type="ECO:0000313" key="9">
    <source>
        <dbReference type="RefSeq" id="XP_027186442.1"/>
    </source>
</evidence>
<evidence type="ECO:0000313" key="2">
    <source>
        <dbReference type="RefSeq" id="XP_012575495.2"/>
    </source>
</evidence>
<dbReference type="RefSeq" id="XP_027186439.1">
    <property type="nucleotide sequence ID" value="XM_027330638.1"/>
</dbReference>
<dbReference type="OrthoDB" id="428159at2759"/>
<dbReference type="RefSeq" id="XP_027186440.1">
    <property type="nucleotide sequence ID" value="XM_027330639.1"/>
</dbReference>
<keyword evidence="1" id="KW-1185">Reference proteome</keyword>
<dbReference type="RefSeq" id="XP_027186442.1">
    <property type="nucleotide sequence ID" value="XM_027330641.1"/>
</dbReference>
<evidence type="ECO:0000313" key="3">
    <source>
        <dbReference type="RefSeq" id="XP_012575496.2"/>
    </source>
</evidence>
<protein>
    <submittedName>
        <fullName evidence="2 3">Vacuolar protein sorting-associated protein 13A-like isoform X1</fullName>
    </submittedName>
</protein>
<dbReference type="RefSeq" id="XP_027186443.1">
    <property type="nucleotide sequence ID" value="XM_027330642.1"/>
</dbReference>
<dbReference type="RefSeq" id="XP_012575495.2">
    <property type="nucleotide sequence ID" value="XM_012720041.2"/>
</dbReference>
<gene>
    <name evidence="2 3 4 5 6 7 8 9 10" type="primary">LOC101507269</name>
</gene>
<dbReference type="GO" id="GO:0045053">
    <property type="term" value="P:protein retention in Golgi apparatus"/>
    <property type="evidence" value="ECO:0007669"/>
    <property type="project" value="TreeGrafter"/>
</dbReference>
<accession>A0A1S3EI20</accession>
<dbReference type="GO" id="GO:0006623">
    <property type="term" value="P:protein targeting to vacuole"/>
    <property type="evidence" value="ECO:0007669"/>
    <property type="project" value="TreeGrafter"/>
</dbReference>
<reference evidence="2 3" key="1">
    <citation type="submission" date="2025-04" db="UniProtKB">
        <authorList>
            <consortium name="RefSeq"/>
        </authorList>
    </citation>
    <scope>IDENTIFICATION</scope>
    <source>
        <tissue evidence="2 3">Etiolated seedlings</tissue>
    </source>
</reference>
<sequence>MALADVEGAHFYLKDLTIAHHMASWESIQEILIRHYNRQLLHETYKLFGSAGVIGNPLGFARSMGHSIRYFLSVPANNIMQSPTGLIMGMAEGTNSLLSNTLYAISDAASQFSKVARKGIVAFTYDHIASRMEKQQATVASDSKGVINEVLEGLTGLLQSPIRGAERHGLPGVLSGVALGITGLVAKPAASILEVTGKTAQSIRNRSKPNQLRSYRFRVRLPRPLCNELPLRSY</sequence>
<evidence type="ECO:0000313" key="6">
    <source>
        <dbReference type="RefSeq" id="XP_027186439.1"/>
    </source>
</evidence>
<dbReference type="RefSeq" id="XP_012575498.2">
    <property type="nucleotide sequence ID" value="XM_012720044.2"/>
</dbReference>
<evidence type="ECO:0000313" key="4">
    <source>
        <dbReference type="RefSeq" id="XP_012575497.2"/>
    </source>
</evidence>
<evidence type="ECO:0000313" key="10">
    <source>
        <dbReference type="RefSeq" id="XP_027186443.1"/>
    </source>
</evidence>
<dbReference type="RefSeq" id="XP_073225886.1">
    <property type="nucleotide sequence ID" value="XM_073369785.1"/>
</dbReference>
<evidence type="ECO:0000313" key="7">
    <source>
        <dbReference type="RefSeq" id="XP_027186440.1"/>
    </source>
</evidence>
<proteinExistence type="predicted"/>
<name>A0A1S3EI20_CICAR</name>
<evidence type="ECO:0000313" key="1">
    <source>
        <dbReference type="Proteomes" id="UP000087171"/>
    </source>
</evidence>